<dbReference type="PROSITE" id="PS00670">
    <property type="entry name" value="D_2_HYDROXYACID_DH_2"/>
    <property type="match status" value="1"/>
</dbReference>
<feature type="domain" description="D-isomer specific 2-hydroxyacid dehydrogenase catalytic" evidence="5">
    <location>
        <begin position="4"/>
        <end position="298"/>
    </location>
</feature>
<evidence type="ECO:0000256" key="2">
    <source>
        <dbReference type="ARBA" id="ARBA00023002"/>
    </source>
</evidence>
<reference evidence="7 8" key="1">
    <citation type="journal article" date="2019" name="Front. Microbiol.">
        <title>Thermoanaerosceptrum fracticalcis gen. nov. sp. nov., a Novel Fumarate-Fermenting Microorganism From a Deep Fractured Carbonate Aquifer of the US Great Basin.</title>
        <authorList>
            <person name="Hamilton-Brehm S.D."/>
            <person name="Stewart L.E."/>
            <person name="Zavarin M."/>
            <person name="Caldwell M."/>
            <person name="Lawson P.A."/>
            <person name="Onstott T.C."/>
            <person name="Grzymski J."/>
            <person name="Neveux I."/>
            <person name="Lollar B.S."/>
            <person name="Russell C.E."/>
            <person name="Moser D.P."/>
        </authorList>
    </citation>
    <scope>NUCLEOTIDE SEQUENCE [LARGE SCALE GENOMIC DNA]</scope>
    <source>
        <strain evidence="7 8">DRI-13</strain>
    </source>
</reference>
<dbReference type="InterPro" id="IPR006139">
    <property type="entry name" value="D-isomer_2_OHA_DH_cat_dom"/>
</dbReference>
<evidence type="ECO:0000256" key="4">
    <source>
        <dbReference type="RuleBase" id="RU003719"/>
    </source>
</evidence>
<gene>
    <name evidence="7" type="ORF">BR63_13160</name>
</gene>
<name>A0A7G6E513_THEFR</name>
<comment type="similarity">
    <text evidence="1 4">Belongs to the D-isomer specific 2-hydroxyacid dehydrogenase family.</text>
</comment>
<dbReference type="FunFam" id="3.40.50.720:FF:000203">
    <property type="entry name" value="D-3-phosphoglycerate dehydrogenase (SerA)"/>
    <property type="match status" value="1"/>
</dbReference>
<dbReference type="Gene3D" id="3.40.50.720">
    <property type="entry name" value="NAD(P)-binding Rossmann-like Domain"/>
    <property type="match status" value="2"/>
</dbReference>
<dbReference type="AlphaFoldDB" id="A0A7G6E513"/>
<proteinExistence type="inferred from homology"/>
<sequence length="301" mass="33002">MIHVLVTGKISHEGLDILKEFARVTVVENPSFEELAQVIPTADAILHKIGKLPAKLLELGPKIQIIARHGVGLDDLDLPYLESRGIKLTTTHDANSNAVAEFTIALMLVLKRRIMEAHHKLVTTGFWQRELLMGDELRGQTLGLIGFGRIGTKVAEMAHVFGMKIVVYEPFKKLTHPFVSQVGLADLLLQSDVVSVHCPLTAETKGLLDRNKLSLMKKNAVLINTARGGIVDENAVLDLIRNKEIAGAALDTFSVEPPHYLKEQQIPDNLILTPHIAAMTQATQVTMAAMAAGEIKKHFGM</sequence>
<protein>
    <recommendedName>
        <fullName evidence="9">3-phosphoglycerate dehydrogenase</fullName>
    </recommendedName>
</protein>
<accession>A0A7G6E513</accession>
<evidence type="ECO:0000256" key="1">
    <source>
        <dbReference type="ARBA" id="ARBA00005854"/>
    </source>
</evidence>
<dbReference type="InterPro" id="IPR050857">
    <property type="entry name" value="D-2-hydroxyacid_DH"/>
</dbReference>
<evidence type="ECO:0000259" key="6">
    <source>
        <dbReference type="Pfam" id="PF02826"/>
    </source>
</evidence>
<evidence type="ECO:0000259" key="5">
    <source>
        <dbReference type="Pfam" id="PF00389"/>
    </source>
</evidence>
<evidence type="ECO:0008006" key="9">
    <source>
        <dbReference type="Google" id="ProtNLM"/>
    </source>
</evidence>
<dbReference type="SUPFAM" id="SSF51735">
    <property type="entry name" value="NAD(P)-binding Rossmann-fold domains"/>
    <property type="match status" value="1"/>
</dbReference>
<keyword evidence="3" id="KW-0520">NAD</keyword>
<dbReference type="CDD" id="cd12173">
    <property type="entry name" value="PGDH_4"/>
    <property type="match status" value="1"/>
</dbReference>
<feature type="domain" description="D-isomer specific 2-hydroxyacid dehydrogenase NAD-binding" evidence="6">
    <location>
        <begin position="104"/>
        <end position="277"/>
    </location>
</feature>
<evidence type="ECO:0000256" key="3">
    <source>
        <dbReference type="ARBA" id="ARBA00023027"/>
    </source>
</evidence>
<dbReference type="KEGG" id="tfr:BR63_13160"/>
<dbReference type="EMBL" id="CP045798">
    <property type="protein sequence ID" value="QNB47167.1"/>
    <property type="molecule type" value="Genomic_DNA"/>
</dbReference>
<dbReference type="PANTHER" id="PTHR42789">
    <property type="entry name" value="D-ISOMER SPECIFIC 2-HYDROXYACID DEHYDROGENASE FAMILY PROTEIN (AFU_ORTHOLOGUE AFUA_6G10090)"/>
    <property type="match status" value="1"/>
</dbReference>
<dbReference type="Pfam" id="PF02826">
    <property type="entry name" value="2-Hacid_dh_C"/>
    <property type="match status" value="1"/>
</dbReference>
<evidence type="ECO:0000313" key="8">
    <source>
        <dbReference type="Proteomes" id="UP000515847"/>
    </source>
</evidence>
<dbReference type="SUPFAM" id="SSF52283">
    <property type="entry name" value="Formate/glycerate dehydrogenase catalytic domain-like"/>
    <property type="match status" value="1"/>
</dbReference>
<dbReference type="OrthoDB" id="9805416at2"/>
<dbReference type="Proteomes" id="UP000515847">
    <property type="component" value="Chromosome"/>
</dbReference>
<dbReference type="PROSITE" id="PS00671">
    <property type="entry name" value="D_2_HYDROXYACID_DH_3"/>
    <property type="match status" value="1"/>
</dbReference>
<dbReference type="RefSeq" id="WP_051965791.1">
    <property type="nucleotide sequence ID" value="NZ_CP045798.1"/>
</dbReference>
<evidence type="ECO:0000313" key="7">
    <source>
        <dbReference type="EMBL" id="QNB47167.1"/>
    </source>
</evidence>
<organism evidence="7 8">
    <name type="scientific">Thermanaerosceptrum fracticalcis</name>
    <dbReference type="NCBI Taxonomy" id="1712410"/>
    <lineage>
        <taxon>Bacteria</taxon>
        <taxon>Bacillati</taxon>
        <taxon>Bacillota</taxon>
        <taxon>Clostridia</taxon>
        <taxon>Eubacteriales</taxon>
        <taxon>Peptococcaceae</taxon>
        <taxon>Thermanaerosceptrum</taxon>
    </lineage>
</organism>
<dbReference type="PANTHER" id="PTHR42789:SF1">
    <property type="entry name" value="D-ISOMER SPECIFIC 2-HYDROXYACID DEHYDROGENASE FAMILY PROTEIN (AFU_ORTHOLOGUE AFUA_6G10090)"/>
    <property type="match status" value="1"/>
</dbReference>
<dbReference type="InterPro" id="IPR029753">
    <property type="entry name" value="D-isomer_DH_CS"/>
</dbReference>
<dbReference type="GO" id="GO:0051287">
    <property type="term" value="F:NAD binding"/>
    <property type="evidence" value="ECO:0007669"/>
    <property type="project" value="InterPro"/>
</dbReference>
<dbReference type="Pfam" id="PF00389">
    <property type="entry name" value="2-Hacid_dh"/>
    <property type="match status" value="1"/>
</dbReference>
<keyword evidence="2 4" id="KW-0560">Oxidoreductase</keyword>
<keyword evidence="8" id="KW-1185">Reference proteome</keyword>
<dbReference type="InterPro" id="IPR006140">
    <property type="entry name" value="D-isomer_DH_NAD-bd"/>
</dbReference>
<dbReference type="GO" id="GO:0016616">
    <property type="term" value="F:oxidoreductase activity, acting on the CH-OH group of donors, NAD or NADP as acceptor"/>
    <property type="evidence" value="ECO:0007669"/>
    <property type="project" value="InterPro"/>
</dbReference>
<dbReference type="InterPro" id="IPR036291">
    <property type="entry name" value="NAD(P)-bd_dom_sf"/>
</dbReference>